<geneLocation type="mitochondrion" evidence="2"/>
<evidence type="ECO:0000259" key="1">
    <source>
        <dbReference type="SMART" id="SM00507"/>
    </source>
</evidence>
<dbReference type="InterPro" id="IPR000477">
    <property type="entry name" value="RT_dom"/>
</dbReference>
<dbReference type="AlphaFoldDB" id="A0A2R4A3P9"/>
<dbReference type="InterPro" id="IPR003615">
    <property type="entry name" value="HNH_nuc"/>
</dbReference>
<dbReference type="GO" id="GO:0008270">
    <property type="term" value="F:zinc ion binding"/>
    <property type="evidence" value="ECO:0007669"/>
    <property type="project" value="InterPro"/>
</dbReference>
<dbReference type="PANTHER" id="PTHR34047:SF8">
    <property type="entry name" value="PROTEIN YKFC"/>
    <property type="match status" value="1"/>
</dbReference>
<dbReference type="PANTHER" id="PTHR34047">
    <property type="entry name" value="NUCLEAR INTRON MATURASE 1, MITOCHONDRIAL-RELATED"/>
    <property type="match status" value="1"/>
</dbReference>
<reference evidence="2" key="1">
    <citation type="submission" date="2017-09" db="EMBL/GenBank/DDBJ databases">
        <title>Your Publication.</title>
        <authorList>
            <person name="Keepers K.G."/>
            <person name="Pogoda C.S."/>
            <person name="Hamsher S.E."/>
            <person name="Stepanek J.G."/>
            <person name="Kane N.C."/>
            <person name="Kociolek J.P."/>
        </authorList>
    </citation>
    <scope>NUCLEOTIDE SEQUENCE</scope>
</reference>
<dbReference type="CDD" id="cd01651">
    <property type="entry name" value="RT_G2_intron"/>
    <property type="match status" value="1"/>
</dbReference>
<dbReference type="InterPro" id="IPR013597">
    <property type="entry name" value="Mat_intron_G2"/>
</dbReference>
<protein>
    <recommendedName>
        <fullName evidence="1">HNH nuclease domain-containing protein</fullName>
    </recommendedName>
</protein>
<dbReference type="Pfam" id="PF01844">
    <property type="entry name" value="HNH"/>
    <property type="match status" value="1"/>
</dbReference>
<dbReference type="InterPro" id="IPR002711">
    <property type="entry name" value="HNH"/>
</dbReference>
<dbReference type="Pfam" id="PF08388">
    <property type="entry name" value="GIIM"/>
    <property type="match status" value="1"/>
</dbReference>
<dbReference type="CDD" id="cd00085">
    <property type="entry name" value="HNHc"/>
    <property type="match status" value="1"/>
</dbReference>
<dbReference type="GO" id="GO:0004519">
    <property type="term" value="F:endonuclease activity"/>
    <property type="evidence" value="ECO:0007669"/>
    <property type="project" value="InterPro"/>
</dbReference>
<dbReference type="InterPro" id="IPR043502">
    <property type="entry name" value="DNA/RNA_pol_sf"/>
</dbReference>
<proteinExistence type="predicted"/>
<gene>
    <name evidence="2" type="primary">AI1</name>
</gene>
<accession>A0A2R4A3P9</accession>
<sequence>MFNSVEKTLNMFIFSINCLIAMNDVLLRELRLKKVGIIKSHALYNPIIKRPICIFFGRMVKSSYLSEAALTGDWDYDGFPPNPLGLYAQDIISQMIVSINRIRGIAYRSTEKKTLTCNATIKFKLGNLVKIYIFRNLLSLVRNLCLNKVFFGQLRDTAAGGKIKTKVSVRWRANLNSCAYRSGKTLLAFELSFPLITMRCFTTSADNKSVYRSKNLTNEIKLRIKTNQWITMEQKKLLIKHVEICQTNLSALSINKNSMSEVFYIMELLLNSLLFQVYAIEIFAAKKSSKSAGVDGKILLNTSASKLIFLPELKKFRKRKPLILKRIYVPKQGGSKYFINIPSVTDRLIQQLFVLVLDPFVESNSDTHSYSFRKGRNAIMAIGDLQKNLQSRVRKGSKNLEQAYVWDVTIRKYSDLINHDWLLKNTPFPVKYKYILKSWLKLGHIEFAHNQPEFNNSETLQVGTISKLLLNFTLNGLENLINEEIITYQKSVPKSRLKYSSDGIAKFHLFHKLVDGSFKERHISCRFFRYANNYIVLCSSPRLLSLIKKKTCKFLQQRGLVIHPNKTKTIKFILNRPFDFLGYTFIYLVRTKFIKNKMLHGSKPEYRLDGRPRLFVHPSRLAIKSFKTRLKNLLKKNYNVSAYRLITLLNPIIRGWVNYYSFSNSSGALSLLRSWIYKRIVIWLKRKHPKSGIIWLNKHYFLMEHLMKEHDLENNPKIADYIANLNSANQIQRNKWNFYGIARTSAEGYYYEVPRINLMFWPNSIKNITVASALVPSNKLLSSSYYLNQNKWLKEREKVERLHTDKENKLFSSLWKRDKGICFLCQTSLAEELTSFENSIEIHHIKPFAEGGSNKLSNMALVHLSCHTSWHQEYFIQSIETKEKLTKNRQKFK</sequence>
<dbReference type="InterPro" id="IPR051083">
    <property type="entry name" value="GrpII_Intron_Splice-Mob/Def"/>
</dbReference>
<evidence type="ECO:0000313" key="2">
    <source>
        <dbReference type="EMBL" id="AVR57715.1"/>
    </source>
</evidence>
<dbReference type="Gene3D" id="1.10.30.50">
    <property type="match status" value="1"/>
</dbReference>
<dbReference type="SUPFAM" id="SSF56672">
    <property type="entry name" value="DNA/RNA polymerases"/>
    <property type="match status" value="1"/>
</dbReference>
<organism evidence="2">
    <name type="scientific">Halamphora calidilacuna</name>
    <dbReference type="NCBI Taxonomy" id="2133758"/>
    <lineage>
        <taxon>Eukaryota</taxon>
        <taxon>Sar</taxon>
        <taxon>Stramenopiles</taxon>
        <taxon>Ochrophyta</taxon>
        <taxon>Bacillariophyta</taxon>
        <taxon>Bacillariophyceae</taxon>
        <taxon>Bacillariophycidae</taxon>
        <taxon>Naviculales</taxon>
        <taxon>Amphipleuraceae</taxon>
        <taxon>Halamphora</taxon>
    </lineage>
</organism>
<dbReference type="GO" id="GO:0003676">
    <property type="term" value="F:nucleic acid binding"/>
    <property type="evidence" value="ECO:0007669"/>
    <property type="project" value="InterPro"/>
</dbReference>
<dbReference type="EMBL" id="MF997424">
    <property type="protein sequence ID" value="AVR57715.1"/>
    <property type="molecule type" value="Genomic_DNA"/>
</dbReference>
<dbReference type="SMART" id="SM00507">
    <property type="entry name" value="HNHc"/>
    <property type="match status" value="1"/>
</dbReference>
<keyword evidence="2" id="KW-0496">Mitochondrion</keyword>
<dbReference type="Pfam" id="PF00078">
    <property type="entry name" value="RVT_1"/>
    <property type="match status" value="1"/>
</dbReference>
<name>A0A2R4A3P9_9STRA</name>
<feature type="domain" description="HNH nuclease" evidence="1">
    <location>
        <begin position="809"/>
        <end position="868"/>
    </location>
</feature>